<feature type="domain" description="Enoyl reductase (ER)" evidence="7">
    <location>
        <begin position="8"/>
        <end position="295"/>
    </location>
</feature>
<keyword evidence="4 6" id="KW-0862">Zinc</keyword>
<sequence length="300" mass="32003">MRAARFYGKEDIRVEEIEEPTCGEGQIKIKPAFVGICCSDLHEYLGGTEYAPRTPHPVTGEKLPITLGHEFSGTILEVGKACTSGFKNICYNGGFVGLSGWGGGLSDACVLSADYAVLLPKNVPLDVGALVEPLAVGWHAVNLSPLKQDSSILILGGGPIGIAVILALRARGCGKILVSELTTQRQQFALRFGADSILDPTRDNVVERVQEATGQGVDIVFDCAGVAVALEAACLAIKARGTVVTIYQEYRDFKRLLVTGFASPIATGRQLTIEVSSRLSAADGYTALEPQSLTVRDWRH</sequence>
<evidence type="ECO:0000256" key="1">
    <source>
        <dbReference type="ARBA" id="ARBA00001947"/>
    </source>
</evidence>
<protein>
    <recommendedName>
        <fullName evidence="7">Enoyl reductase (ER) domain-containing protein</fullName>
    </recommendedName>
</protein>
<evidence type="ECO:0000256" key="2">
    <source>
        <dbReference type="ARBA" id="ARBA00008072"/>
    </source>
</evidence>
<gene>
    <name evidence="8" type="ORF">VTL71DRAFT_14153</name>
</gene>
<dbReference type="PANTHER" id="PTHR43161:SF23">
    <property type="entry name" value="(R,R)-BUTANEDIOL DEHYDROGENASE-RELATED"/>
    <property type="match status" value="1"/>
</dbReference>
<dbReference type="SUPFAM" id="SSF51735">
    <property type="entry name" value="NAD(P)-binding Rossmann-fold domains"/>
    <property type="match status" value="1"/>
</dbReference>
<dbReference type="Gene3D" id="3.90.180.10">
    <property type="entry name" value="Medium-chain alcohol dehydrogenases, catalytic domain"/>
    <property type="match status" value="2"/>
</dbReference>
<evidence type="ECO:0000256" key="6">
    <source>
        <dbReference type="RuleBase" id="RU361277"/>
    </source>
</evidence>
<comment type="caution">
    <text evidence="8">The sequence shown here is derived from an EMBL/GenBank/DDBJ whole genome shotgun (WGS) entry which is preliminary data.</text>
</comment>
<comment type="cofactor">
    <cofactor evidence="1 6">
        <name>Zn(2+)</name>
        <dbReference type="ChEBI" id="CHEBI:29105"/>
    </cofactor>
</comment>
<name>A0ABR4CHN0_9HELO</name>
<evidence type="ECO:0000256" key="5">
    <source>
        <dbReference type="ARBA" id="ARBA00023002"/>
    </source>
</evidence>
<comment type="similarity">
    <text evidence="2 6">Belongs to the zinc-containing alcohol dehydrogenase family.</text>
</comment>
<dbReference type="Pfam" id="PF00107">
    <property type="entry name" value="ADH_zinc_N"/>
    <property type="match status" value="1"/>
</dbReference>
<dbReference type="InterPro" id="IPR020843">
    <property type="entry name" value="ER"/>
</dbReference>
<reference evidence="8 9" key="1">
    <citation type="journal article" date="2024" name="Commun. Biol.">
        <title>Comparative genomic analysis of thermophilic fungi reveals convergent evolutionary adaptations and gene losses.</title>
        <authorList>
            <person name="Steindorff A.S."/>
            <person name="Aguilar-Pontes M.V."/>
            <person name="Robinson A.J."/>
            <person name="Andreopoulos B."/>
            <person name="LaButti K."/>
            <person name="Kuo A."/>
            <person name="Mondo S."/>
            <person name="Riley R."/>
            <person name="Otillar R."/>
            <person name="Haridas S."/>
            <person name="Lipzen A."/>
            <person name="Grimwood J."/>
            <person name="Schmutz J."/>
            <person name="Clum A."/>
            <person name="Reid I.D."/>
            <person name="Moisan M.C."/>
            <person name="Butler G."/>
            <person name="Nguyen T.T.M."/>
            <person name="Dewar K."/>
            <person name="Conant G."/>
            <person name="Drula E."/>
            <person name="Henrissat B."/>
            <person name="Hansel C."/>
            <person name="Singer S."/>
            <person name="Hutchinson M.I."/>
            <person name="de Vries R.P."/>
            <person name="Natvig D.O."/>
            <person name="Powell A.J."/>
            <person name="Tsang A."/>
            <person name="Grigoriev I.V."/>
        </authorList>
    </citation>
    <scope>NUCLEOTIDE SEQUENCE [LARGE SCALE GENOMIC DNA]</scope>
    <source>
        <strain evidence="8 9">CBS 494.80</strain>
    </source>
</reference>
<dbReference type="PANTHER" id="PTHR43161">
    <property type="entry name" value="SORBITOL DEHYDROGENASE"/>
    <property type="match status" value="1"/>
</dbReference>
<dbReference type="SUPFAM" id="SSF50129">
    <property type="entry name" value="GroES-like"/>
    <property type="match status" value="1"/>
</dbReference>
<organism evidence="8 9">
    <name type="scientific">Oculimacula yallundae</name>
    <dbReference type="NCBI Taxonomy" id="86028"/>
    <lineage>
        <taxon>Eukaryota</taxon>
        <taxon>Fungi</taxon>
        <taxon>Dikarya</taxon>
        <taxon>Ascomycota</taxon>
        <taxon>Pezizomycotina</taxon>
        <taxon>Leotiomycetes</taxon>
        <taxon>Helotiales</taxon>
        <taxon>Ploettnerulaceae</taxon>
        <taxon>Oculimacula</taxon>
    </lineage>
</organism>
<accession>A0ABR4CHN0</accession>
<dbReference type="Pfam" id="PF08240">
    <property type="entry name" value="ADH_N"/>
    <property type="match status" value="1"/>
</dbReference>
<dbReference type="Gene3D" id="3.40.50.720">
    <property type="entry name" value="NAD(P)-binding Rossmann-like Domain"/>
    <property type="match status" value="1"/>
</dbReference>
<keyword evidence="9" id="KW-1185">Reference proteome</keyword>
<evidence type="ECO:0000256" key="3">
    <source>
        <dbReference type="ARBA" id="ARBA00022723"/>
    </source>
</evidence>
<keyword evidence="5" id="KW-0560">Oxidoreductase</keyword>
<dbReference type="EMBL" id="JAZHXI010000007">
    <property type="protein sequence ID" value="KAL2069474.1"/>
    <property type="molecule type" value="Genomic_DNA"/>
</dbReference>
<evidence type="ECO:0000313" key="9">
    <source>
        <dbReference type="Proteomes" id="UP001595075"/>
    </source>
</evidence>
<dbReference type="SMART" id="SM00829">
    <property type="entry name" value="PKS_ER"/>
    <property type="match status" value="1"/>
</dbReference>
<dbReference type="InterPro" id="IPR013154">
    <property type="entry name" value="ADH-like_N"/>
</dbReference>
<dbReference type="InterPro" id="IPR013149">
    <property type="entry name" value="ADH-like_C"/>
</dbReference>
<dbReference type="InterPro" id="IPR011032">
    <property type="entry name" value="GroES-like_sf"/>
</dbReference>
<dbReference type="PROSITE" id="PS00059">
    <property type="entry name" value="ADH_ZINC"/>
    <property type="match status" value="1"/>
</dbReference>
<keyword evidence="3 6" id="KW-0479">Metal-binding</keyword>
<dbReference type="InterPro" id="IPR036291">
    <property type="entry name" value="NAD(P)-bd_dom_sf"/>
</dbReference>
<dbReference type="InterPro" id="IPR002328">
    <property type="entry name" value="ADH_Zn_CS"/>
</dbReference>
<proteinExistence type="inferred from homology"/>
<dbReference type="Proteomes" id="UP001595075">
    <property type="component" value="Unassembled WGS sequence"/>
</dbReference>
<evidence type="ECO:0000256" key="4">
    <source>
        <dbReference type="ARBA" id="ARBA00022833"/>
    </source>
</evidence>
<evidence type="ECO:0000259" key="7">
    <source>
        <dbReference type="SMART" id="SM00829"/>
    </source>
</evidence>
<evidence type="ECO:0000313" key="8">
    <source>
        <dbReference type="EMBL" id="KAL2069474.1"/>
    </source>
</evidence>